<dbReference type="InterPro" id="IPR032694">
    <property type="entry name" value="CopC/D"/>
</dbReference>
<reference evidence="7 8" key="1">
    <citation type="journal article" date="2016" name="Gene">
        <title>PacBio SMRT assembly of a complex multi-replicon genome reveals chlorocatechol degradative operon in a region of genome plasticity.</title>
        <authorList>
            <person name="Ricker N."/>
            <person name="Shen S.Y."/>
            <person name="Goordial J."/>
            <person name="Jin S."/>
            <person name="Fulthorpe R.R."/>
        </authorList>
    </citation>
    <scope>NUCLEOTIDE SEQUENCE [LARGE SCALE GENOMIC DNA]</scope>
    <source>
        <strain evidence="7 8">OLGA172</strain>
    </source>
</reference>
<dbReference type="KEGG" id="buz:AYM40_12525"/>
<sequence length="125" mass="13275">MKNSFLNGSTARGVVAALSLAIAQLANAHVYPKRQVPPPGASMSVSPREVSIDFDDGLEAAFSAITVTDAKRRSVTLGKAMVDSSNPKHMSVLLNQLTPGVYTVTWVAVAADGHRTEAEYTFTVK</sequence>
<dbReference type="GO" id="GO:0046688">
    <property type="term" value="P:response to copper ion"/>
    <property type="evidence" value="ECO:0007669"/>
    <property type="project" value="InterPro"/>
</dbReference>
<dbReference type="EMBL" id="CP014578">
    <property type="protein sequence ID" value="ANB73095.1"/>
    <property type="molecule type" value="Genomic_DNA"/>
</dbReference>
<gene>
    <name evidence="7" type="ORF">AYM40_12525</name>
</gene>
<protein>
    <submittedName>
        <fullName evidence="7">Copper resistance protein</fullName>
    </submittedName>
</protein>
<organism evidence="7 8">
    <name type="scientific">Paraburkholderia phytofirmans OLGA172</name>
    <dbReference type="NCBI Taxonomy" id="1417228"/>
    <lineage>
        <taxon>Bacteria</taxon>
        <taxon>Pseudomonadati</taxon>
        <taxon>Pseudomonadota</taxon>
        <taxon>Betaproteobacteria</taxon>
        <taxon>Burkholderiales</taxon>
        <taxon>Burkholderiaceae</taxon>
        <taxon>Paraburkholderia</taxon>
    </lineage>
</organism>
<dbReference type="SUPFAM" id="SSF81296">
    <property type="entry name" value="E set domains"/>
    <property type="match status" value="1"/>
</dbReference>
<evidence type="ECO:0000256" key="2">
    <source>
        <dbReference type="ARBA" id="ARBA00022723"/>
    </source>
</evidence>
<evidence type="ECO:0000259" key="6">
    <source>
        <dbReference type="Pfam" id="PF04234"/>
    </source>
</evidence>
<evidence type="ECO:0000256" key="5">
    <source>
        <dbReference type="SAM" id="SignalP"/>
    </source>
</evidence>
<keyword evidence="4" id="KW-0186">Copper</keyword>
<keyword evidence="3 5" id="KW-0732">Signal</keyword>
<dbReference type="PANTHER" id="PTHR34820:SF4">
    <property type="entry name" value="INNER MEMBRANE PROTEIN YEBZ"/>
    <property type="match status" value="1"/>
</dbReference>
<dbReference type="GO" id="GO:0030313">
    <property type="term" value="C:cell envelope"/>
    <property type="evidence" value="ECO:0007669"/>
    <property type="project" value="UniProtKB-SubCell"/>
</dbReference>
<evidence type="ECO:0000256" key="1">
    <source>
        <dbReference type="ARBA" id="ARBA00004196"/>
    </source>
</evidence>
<evidence type="ECO:0000256" key="4">
    <source>
        <dbReference type="ARBA" id="ARBA00023008"/>
    </source>
</evidence>
<feature type="domain" description="CopC" evidence="6">
    <location>
        <begin position="29"/>
        <end position="124"/>
    </location>
</feature>
<evidence type="ECO:0000256" key="3">
    <source>
        <dbReference type="ARBA" id="ARBA00022729"/>
    </source>
</evidence>
<feature type="signal peptide" evidence="5">
    <location>
        <begin position="1"/>
        <end position="28"/>
    </location>
</feature>
<dbReference type="InterPro" id="IPR007348">
    <property type="entry name" value="CopC_dom"/>
</dbReference>
<comment type="subcellular location">
    <subcellularLocation>
        <location evidence="1">Cell envelope</location>
    </subcellularLocation>
</comment>
<feature type="chain" id="PRO_5007814508" evidence="5">
    <location>
        <begin position="29"/>
        <end position="125"/>
    </location>
</feature>
<dbReference type="GO" id="GO:0005507">
    <property type="term" value="F:copper ion binding"/>
    <property type="evidence" value="ECO:0007669"/>
    <property type="project" value="InterPro"/>
</dbReference>
<dbReference type="Gene3D" id="2.60.40.1220">
    <property type="match status" value="1"/>
</dbReference>
<evidence type="ECO:0000313" key="7">
    <source>
        <dbReference type="EMBL" id="ANB73095.1"/>
    </source>
</evidence>
<dbReference type="GO" id="GO:0005886">
    <property type="term" value="C:plasma membrane"/>
    <property type="evidence" value="ECO:0007669"/>
    <property type="project" value="TreeGrafter"/>
</dbReference>
<dbReference type="RefSeq" id="WP_063496501.1">
    <property type="nucleotide sequence ID" value="NZ_CP014578.1"/>
</dbReference>
<dbReference type="AlphaFoldDB" id="A0A160FKY0"/>
<dbReference type="PANTHER" id="PTHR34820">
    <property type="entry name" value="INNER MEMBRANE PROTEIN YEBZ"/>
    <property type="match status" value="1"/>
</dbReference>
<accession>A0A160FKY0</accession>
<dbReference type="Proteomes" id="UP000076852">
    <property type="component" value="Chromosome 1"/>
</dbReference>
<dbReference type="InterPro" id="IPR014755">
    <property type="entry name" value="Cu-Rt/internalin_Ig-like"/>
</dbReference>
<dbReference type="OrthoDB" id="9796814at2"/>
<keyword evidence="2" id="KW-0479">Metal-binding</keyword>
<dbReference type="Pfam" id="PF04234">
    <property type="entry name" value="CopC"/>
    <property type="match status" value="1"/>
</dbReference>
<dbReference type="InterPro" id="IPR014756">
    <property type="entry name" value="Ig_E-set"/>
</dbReference>
<dbReference type="STRING" id="1804984.AYM40_12525"/>
<keyword evidence="8" id="KW-1185">Reference proteome</keyword>
<evidence type="ECO:0000313" key="8">
    <source>
        <dbReference type="Proteomes" id="UP000076852"/>
    </source>
</evidence>
<name>A0A160FKY0_9BURK</name>
<dbReference type="GO" id="GO:0042597">
    <property type="term" value="C:periplasmic space"/>
    <property type="evidence" value="ECO:0007669"/>
    <property type="project" value="InterPro"/>
</dbReference>
<dbReference type="GO" id="GO:0006825">
    <property type="term" value="P:copper ion transport"/>
    <property type="evidence" value="ECO:0007669"/>
    <property type="project" value="InterPro"/>
</dbReference>
<proteinExistence type="predicted"/>